<dbReference type="Proteomes" id="UP001596379">
    <property type="component" value="Unassembled WGS sequence"/>
</dbReference>
<name>A0ABW2J9V3_9BURK</name>
<dbReference type="InterPro" id="IPR029063">
    <property type="entry name" value="SAM-dependent_MTases_sf"/>
</dbReference>
<sequence length="254" mass="29599">MLRNFLKNNNLAKAIYFRVAFILNHEFRLSDLKNIFWYFENYFKIKKTFNSNFITFKFFPCLNDKTSLTPMDPVYFFQDTWMARKIFELKPKYHFDVGSSAKTIGILSQFVPITMVDIRPLPLELPNLNFIKGSILDLPFEDNSIDSISSLCVVEHIGLGRYGDPIDSLGSEKSILELKRVLSIGGVILFSVPVDSSNTVYFNAHRAFTRDYILSLFHDFELLEEKYQYGYELIDNFVPERGFGTGLFMFKKLM</sequence>
<dbReference type="Gene3D" id="3.40.50.150">
    <property type="entry name" value="Vaccinia Virus protein VP39"/>
    <property type="match status" value="1"/>
</dbReference>
<evidence type="ECO:0000313" key="1">
    <source>
        <dbReference type="EMBL" id="MFC7299685.1"/>
    </source>
</evidence>
<dbReference type="RefSeq" id="WP_382235990.1">
    <property type="nucleotide sequence ID" value="NZ_JBHTCC010000004.1"/>
</dbReference>
<proteinExistence type="predicted"/>
<protein>
    <submittedName>
        <fullName evidence="1">DUF268 domain-containing protein</fullName>
    </submittedName>
</protein>
<dbReference type="InterPro" id="IPR004951">
    <property type="entry name" value="DUF268_CAE_spp"/>
</dbReference>
<keyword evidence="2" id="KW-1185">Reference proteome</keyword>
<evidence type="ECO:0000313" key="2">
    <source>
        <dbReference type="Proteomes" id="UP001596379"/>
    </source>
</evidence>
<dbReference type="EMBL" id="JBHTCC010000004">
    <property type="protein sequence ID" value="MFC7299685.1"/>
    <property type="molecule type" value="Genomic_DNA"/>
</dbReference>
<dbReference type="SUPFAM" id="SSF53335">
    <property type="entry name" value="S-adenosyl-L-methionine-dependent methyltransferases"/>
    <property type="match status" value="1"/>
</dbReference>
<dbReference type="Pfam" id="PF03269">
    <property type="entry name" value="DUF268"/>
    <property type="match status" value="1"/>
</dbReference>
<gene>
    <name evidence="1" type="ORF">ACFQO0_14680</name>
</gene>
<accession>A0ABW2J9V3</accession>
<organism evidence="1 2">
    <name type="scientific">Herminiimonas aquatilis</name>
    <dbReference type="NCBI Taxonomy" id="345342"/>
    <lineage>
        <taxon>Bacteria</taxon>
        <taxon>Pseudomonadati</taxon>
        <taxon>Pseudomonadota</taxon>
        <taxon>Betaproteobacteria</taxon>
        <taxon>Burkholderiales</taxon>
        <taxon>Oxalobacteraceae</taxon>
        <taxon>Herminiimonas</taxon>
    </lineage>
</organism>
<reference evidence="2" key="1">
    <citation type="journal article" date="2019" name="Int. J. Syst. Evol. Microbiol.">
        <title>The Global Catalogue of Microorganisms (GCM) 10K type strain sequencing project: providing services to taxonomists for standard genome sequencing and annotation.</title>
        <authorList>
            <consortium name="The Broad Institute Genomics Platform"/>
            <consortium name="The Broad Institute Genome Sequencing Center for Infectious Disease"/>
            <person name="Wu L."/>
            <person name="Ma J."/>
        </authorList>
    </citation>
    <scope>NUCLEOTIDE SEQUENCE [LARGE SCALE GENOMIC DNA]</scope>
    <source>
        <strain evidence="2">CCUG 36956</strain>
    </source>
</reference>
<comment type="caution">
    <text evidence="1">The sequence shown here is derived from an EMBL/GenBank/DDBJ whole genome shotgun (WGS) entry which is preliminary data.</text>
</comment>